<dbReference type="InterPro" id="IPR022369">
    <property type="entry name" value="Integral_membrane_TerC_rswitch"/>
</dbReference>
<evidence type="ECO:0000256" key="5">
    <source>
        <dbReference type="ARBA" id="ARBA00023136"/>
    </source>
</evidence>
<feature type="transmembrane region" description="Helical" evidence="6">
    <location>
        <begin position="198"/>
        <end position="223"/>
    </location>
</feature>
<keyword evidence="8" id="KW-1185">Reference proteome</keyword>
<dbReference type="Proteomes" id="UP001304071">
    <property type="component" value="Chromosome 2"/>
</dbReference>
<feature type="transmembrane region" description="Helical" evidence="6">
    <location>
        <begin position="260"/>
        <end position="280"/>
    </location>
</feature>
<keyword evidence="4 6" id="KW-1133">Transmembrane helix</keyword>
<protein>
    <submittedName>
        <fullName evidence="7">TerC/Alx family metal homeostasis membrane protein</fullName>
    </submittedName>
</protein>
<evidence type="ECO:0000256" key="1">
    <source>
        <dbReference type="ARBA" id="ARBA00004141"/>
    </source>
</evidence>
<feature type="transmembrane region" description="Helical" evidence="6">
    <location>
        <begin position="286"/>
        <end position="304"/>
    </location>
</feature>
<evidence type="ECO:0000256" key="2">
    <source>
        <dbReference type="ARBA" id="ARBA00007511"/>
    </source>
</evidence>
<organism evidence="7 8">
    <name type="scientific">Vibrio porteresiae DSM 19223</name>
    <dbReference type="NCBI Taxonomy" id="1123496"/>
    <lineage>
        <taxon>Bacteria</taxon>
        <taxon>Pseudomonadati</taxon>
        <taxon>Pseudomonadota</taxon>
        <taxon>Gammaproteobacteria</taxon>
        <taxon>Vibrionales</taxon>
        <taxon>Vibrionaceae</taxon>
        <taxon>Vibrio</taxon>
    </lineage>
</organism>
<accession>A0ABZ0QJM5</accession>
<feature type="transmembrane region" description="Helical" evidence="6">
    <location>
        <begin position="70"/>
        <end position="96"/>
    </location>
</feature>
<comment type="similarity">
    <text evidence="2">Belongs to the TerC family.</text>
</comment>
<dbReference type="Pfam" id="PF03741">
    <property type="entry name" value="TerC"/>
    <property type="match status" value="1"/>
</dbReference>
<dbReference type="PANTHER" id="PTHR30238:SF0">
    <property type="entry name" value="THYLAKOID MEMBRANE PROTEIN TERC, CHLOROPLASTIC"/>
    <property type="match status" value="1"/>
</dbReference>
<evidence type="ECO:0000256" key="4">
    <source>
        <dbReference type="ARBA" id="ARBA00022989"/>
    </source>
</evidence>
<dbReference type="EMBL" id="CP138204">
    <property type="protein sequence ID" value="WPC76005.1"/>
    <property type="molecule type" value="Genomic_DNA"/>
</dbReference>
<evidence type="ECO:0000313" key="8">
    <source>
        <dbReference type="Proteomes" id="UP001304071"/>
    </source>
</evidence>
<evidence type="ECO:0000256" key="6">
    <source>
        <dbReference type="SAM" id="Phobius"/>
    </source>
</evidence>
<reference evidence="7 8" key="1">
    <citation type="submission" date="2023-11" db="EMBL/GenBank/DDBJ databases">
        <title>Plant-associative lifestyle of Vibrio porteresiae and its evolutionary dynamics.</title>
        <authorList>
            <person name="Rameshkumar N."/>
            <person name="Kirti K."/>
        </authorList>
    </citation>
    <scope>NUCLEOTIDE SEQUENCE [LARGE SCALE GENOMIC DNA]</scope>
    <source>
        <strain evidence="7 8">MSSRF30</strain>
    </source>
</reference>
<keyword evidence="5 6" id="KW-0472">Membrane</keyword>
<keyword evidence="3 6" id="KW-0812">Transmembrane</keyword>
<sequence length="314" mass="34890">MTVTGYLLLGLVALALFCIDLFLSKTTLSLRNAILWSLFWVLLALAFAVGLVHIWPWISGDAELSGKQASLAFITAYLLEKSLSVDNLFVFAIIFQQYSVPSKIRPRVLLYGIIGALVLRTVLIFIGTDMIHRMHWIMYLFAALLIYSGLSLVFAKEEEDDISPAPERWLRRYFSVTKRYHGDHLFLRRGGSWLATPVAVVVAVIAFMDVMFALDSIPAIFAVTQHPDLILSANLFALLGLRSLFFVLQGLLTKFTYLKPALSIILVFIGIKMVLGGTAWEISTAASLGVILLTMTLAIVASVFKASRNRVTNL</sequence>
<dbReference type="NCBIfam" id="TIGR03718">
    <property type="entry name" value="R_switched_Alx"/>
    <property type="match status" value="1"/>
</dbReference>
<feature type="transmembrane region" description="Helical" evidence="6">
    <location>
        <begin position="108"/>
        <end position="128"/>
    </location>
</feature>
<dbReference type="PANTHER" id="PTHR30238">
    <property type="entry name" value="MEMBRANE BOUND PREDICTED REDOX MODULATOR"/>
    <property type="match status" value="1"/>
</dbReference>
<dbReference type="InterPro" id="IPR005496">
    <property type="entry name" value="Integral_membrane_TerC"/>
</dbReference>
<proteinExistence type="inferred from homology"/>
<feature type="transmembrane region" description="Helical" evidence="6">
    <location>
        <begin position="35"/>
        <end position="58"/>
    </location>
</feature>
<gene>
    <name evidence="7" type="ORF">R8Z52_24135</name>
</gene>
<feature type="transmembrane region" description="Helical" evidence="6">
    <location>
        <begin position="6"/>
        <end position="23"/>
    </location>
</feature>
<evidence type="ECO:0000313" key="7">
    <source>
        <dbReference type="EMBL" id="WPC76005.1"/>
    </source>
</evidence>
<feature type="transmembrane region" description="Helical" evidence="6">
    <location>
        <begin position="134"/>
        <end position="155"/>
    </location>
</feature>
<dbReference type="RefSeq" id="WP_261896383.1">
    <property type="nucleotide sequence ID" value="NZ_AP024896.1"/>
</dbReference>
<evidence type="ECO:0000256" key="3">
    <source>
        <dbReference type="ARBA" id="ARBA00022692"/>
    </source>
</evidence>
<feature type="transmembrane region" description="Helical" evidence="6">
    <location>
        <begin position="229"/>
        <end position="248"/>
    </location>
</feature>
<comment type="subcellular location">
    <subcellularLocation>
        <location evidence="1">Membrane</location>
        <topology evidence="1">Multi-pass membrane protein</topology>
    </subcellularLocation>
</comment>
<name>A0ABZ0QJM5_9VIBR</name>